<sequence length="167" mass="18646">MRLKLPAFLGFTVLSFLVLAQYQYGSGQASPPTFPYPEGYRLWTHVKSMELKPGHPLYESFGGLHHIYVNQTGLKTYLEGKRTPFPKGTVIVFDLLEAKEEGNALLEGPRKLIGVMVKDPDRYRATGGWGYYAFGSDKKPLSIDPTSCHACHQGVANTDFVFSAFRP</sequence>
<evidence type="ECO:0000313" key="2">
    <source>
        <dbReference type="EMBL" id="HGL49024.1"/>
    </source>
</evidence>
<reference evidence="2" key="1">
    <citation type="journal article" date="2020" name="mSystems">
        <title>Genome- and Community-Level Interaction Insights into Carbon Utilization and Element Cycling Functions of Hydrothermarchaeota in Hydrothermal Sediment.</title>
        <authorList>
            <person name="Zhou Z."/>
            <person name="Liu Y."/>
            <person name="Xu W."/>
            <person name="Pan J."/>
            <person name="Luo Z.H."/>
            <person name="Li M."/>
        </authorList>
    </citation>
    <scope>NUCLEOTIDE SEQUENCE [LARGE SCALE GENOMIC DNA]</scope>
    <source>
        <strain evidence="3">SpSt-611</strain>
        <strain evidence="2">SpSt-679</strain>
    </source>
</reference>
<evidence type="ECO:0000313" key="3">
    <source>
        <dbReference type="EMBL" id="HGN84752.1"/>
    </source>
</evidence>
<dbReference type="AlphaFoldDB" id="A0A7V3ZZI3"/>
<dbReference type="EMBL" id="DTAB01000060">
    <property type="protein sequence ID" value="HGN84752.1"/>
    <property type="molecule type" value="Genomic_DNA"/>
</dbReference>
<dbReference type="InterPro" id="IPR032033">
    <property type="entry name" value="Cytochrome_P460"/>
</dbReference>
<dbReference type="InterPro" id="IPR038142">
    <property type="entry name" value="Cytochrome_P460_sp"/>
</dbReference>
<accession>A0A7V3ZZI3</accession>
<gene>
    <name evidence="3" type="ORF">ENT80_01015</name>
    <name evidence="2" type="ORF">ENU54_00140</name>
</gene>
<protein>
    <submittedName>
        <fullName evidence="2">Cytochrome C</fullName>
    </submittedName>
</protein>
<comment type="caution">
    <text evidence="2">The sequence shown here is derived from an EMBL/GenBank/DDBJ whole genome shotgun (WGS) entry which is preliminary data.</text>
</comment>
<dbReference type="CDD" id="cd20752">
    <property type="entry name" value="cyt_c'_beta"/>
    <property type="match status" value="1"/>
</dbReference>
<organism evidence="2">
    <name type="scientific">Thermus tengchongensis</name>
    <dbReference type="NCBI Taxonomy" id="1214928"/>
    <lineage>
        <taxon>Bacteria</taxon>
        <taxon>Thermotogati</taxon>
        <taxon>Deinococcota</taxon>
        <taxon>Deinococci</taxon>
        <taxon>Thermales</taxon>
        <taxon>Thermaceae</taxon>
        <taxon>Thermus</taxon>
    </lineage>
</organism>
<feature type="domain" description="Cytochrome P460" evidence="1">
    <location>
        <begin position="37"/>
        <end position="163"/>
    </location>
</feature>
<evidence type="ECO:0000259" key="1">
    <source>
        <dbReference type="Pfam" id="PF16694"/>
    </source>
</evidence>
<proteinExistence type="predicted"/>
<dbReference type="Gene3D" id="3.50.70.20">
    <property type="entry name" value="Cytochrome P460"/>
    <property type="match status" value="1"/>
</dbReference>
<dbReference type="EMBL" id="DTCX01000006">
    <property type="protein sequence ID" value="HGL49024.1"/>
    <property type="molecule type" value="Genomic_DNA"/>
</dbReference>
<dbReference type="Pfam" id="PF16694">
    <property type="entry name" value="Cytochrome_P460"/>
    <property type="match status" value="1"/>
</dbReference>
<name>A0A7V3ZZI3_9DEIN</name>